<accession>A0A8K0G2S3</accession>
<evidence type="ECO:0000313" key="1">
    <source>
        <dbReference type="EMBL" id="KAF2886272.1"/>
    </source>
</evidence>
<reference evidence="1" key="1">
    <citation type="submission" date="2019-08" db="EMBL/GenBank/DDBJ databases">
        <title>The genome of the North American firefly Photinus pyralis.</title>
        <authorList>
            <consortium name="Photinus pyralis genome working group"/>
            <person name="Fallon T.R."/>
            <person name="Sander Lower S.E."/>
            <person name="Weng J.-K."/>
        </authorList>
    </citation>
    <scope>NUCLEOTIDE SEQUENCE</scope>
    <source>
        <strain evidence="1">TRF0915ILg1</strain>
        <tissue evidence="1">Whole body</tissue>
    </source>
</reference>
<dbReference type="InterPro" id="IPR036691">
    <property type="entry name" value="Endo/exonu/phosph_ase_sf"/>
</dbReference>
<name>A0A8K0G2S3_IGNLU</name>
<comment type="caution">
    <text evidence="1">The sequence shown here is derived from an EMBL/GenBank/DDBJ whole genome shotgun (WGS) entry which is preliminary data.</text>
</comment>
<dbReference type="Proteomes" id="UP000801492">
    <property type="component" value="Unassembled WGS sequence"/>
</dbReference>
<dbReference type="EMBL" id="VTPC01088194">
    <property type="protein sequence ID" value="KAF2886272.1"/>
    <property type="molecule type" value="Genomic_DNA"/>
</dbReference>
<organism evidence="1 2">
    <name type="scientific">Ignelater luminosus</name>
    <name type="common">Cucubano</name>
    <name type="synonym">Pyrophorus luminosus</name>
    <dbReference type="NCBI Taxonomy" id="2038154"/>
    <lineage>
        <taxon>Eukaryota</taxon>
        <taxon>Metazoa</taxon>
        <taxon>Ecdysozoa</taxon>
        <taxon>Arthropoda</taxon>
        <taxon>Hexapoda</taxon>
        <taxon>Insecta</taxon>
        <taxon>Pterygota</taxon>
        <taxon>Neoptera</taxon>
        <taxon>Endopterygota</taxon>
        <taxon>Coleoptera</taxon>
        <taxon>Polyphaga</taxon>
        <taxon>Elateriformia</taxon>
        <taxon>Elateroidea</taxon>
        <taxon>Elateridae</taxon>
        <taxon>Agrypninae</taxon>
        <taxon>Pyrophorini</taxon>
        <taxon>Ignelater</taxon>
    </lineage>
</organism>
<keyword evidence="2" id="KW-1185">Reference proteome</keyword>
<gene>
    <name evidence="1" type="ORF">ILUMI_19902</name>
</gene>
<dbReference type="OrthoDB" id="7398566at2759"/>
<evidence type="ECO:0008006" key="3">
    <source>
        <dbReference type="Google" id="ProtNLM"/>
    </source>
</evidence>
<evidence type="ECO:0000313" key="2">
    <source>
        <dbReference type="Proteomes" id="UP000801492"/>
    </source>
</evidence>
<sequence>MTKLHSFHIFLDYDQDQKLIDEQLDKLLSNSDFHLTDSEDDDVKHQYDTFIVEDSNDHRNLNDDWCLLKKHMKKEIQIMITMLVKKKKRDNLYNQSESLKVDLSLSDIKKRLQIKLKTKRKLMWKKDSFDAQLLEAIDENWDCENRVYAPTSTAEDEIIEEFCEEVKRALTENRRHLNLLIGDFNAKIGKKLDFNESAIGNFGCGFINQRGERIIQLWHGNNIYTTPSITTQKHANSHGKKNTGNKAKRSYDINVDKGTHSQTEVKLDGTHRANEQQLMEQNNNGVPTPEKKKISRKTSISMGRRHKKACGKIMA</sequence>
<protein>
    <recommendedName>
        <fullName evidence="3">Endonuclease/exonuclease/phosphatase domain-containing protein</fullName>
    </recommendedName>
</protein>
<dbReference type="AlphaFoldDB" id="A0A8K0G2S3"/>
<proteinExistence type="predicted"/>
<dbReference type="Gene3D" id="3.60.10.10">
    <property type="entry name" value="Endonuclease/exonuclease/phosphatase"/>
    <property type="match status" value="1"/>
</dbReference>